<feature type="signal peptide" evidence="1">
    <location>
        <begin position="1"/>
        <end position="23"/>
    </location>
</feature>
<evidence type="ECO:0000313" key="2">
    <source>
        <dbReference type="EMBL" id="SDF77827.1"/>
    </source>
</evidence>
<keyword evidence="3" id="KW-1185">Reference proteome</keyword>
<dbReference type="EMBL" id="FNCH01000001">
    <property type="protein sequence ID" value="SDF77827.1"/>
    <property type="molecule type" value="Genomic_DNA"/>
</dbReference>
<dbReference type="STRING" id="405671.SAMN05421827_101513"/>
<feature type="chain" id="PRO_5011746910" description="Fibronectin type-III domain-containing protein" evidence="1">
    <location>
        <begin position="24"/>
        <end position="527"/>
    </location>
</feature>
<protein>
    <recommendedName>
        <fullName evidence="4">Fibronectin type-III domain-containing protein</fullName>
    </recommendedName>
</protein>
<keyword evidence="1" id="KW-0732">Signal</keyword>
<evidence type="ECO:0000256" key="1">
    <source>
        <dbReference type="SAM" id="SignalP"/>
    </source>
</evidence>
<gene>
    <name evidence="2" type="ORF">SAMN05421827_101513</name>
</gene>
<dbReference type="AlphaFoldDB" id="A0A1G7NV91"/>
<organism evidence="2 3">
    <name type="scientific">Pedobacter terrae</name>
    <dbReference type="NCBI Taxonomy" id="405671"/>
    <lineage>
        <taxon>Bacteria</taxon>
        <taxon>Pseudomonadati</taxon>
        <taxon>Bacteroidota</taxon>
        <taxon>Sphingobacteriia</taxon>
        <taxon>Sphingobacteriales</taxon>
        <taxon>Sphingobacteriaceae</taxon>
        <taxon>Pedobacter</taxon>
    </lineage>
</organism>
<reference evidence="3" key="1">
    <citation type="submission" date="2016-10" db="EMBL/GenBank/DDBJ databases">
        <authorList>
            <person name="Varghese N."/>
            <person name="Submissions S."/>
        </authorList>
    </citation>
    <scope>NUCLEOTIDE SEQUENCE [LARGE SCALE GENOMIC DNA]</scope>
    <source>
        <strain evidence="3">DSM 17933</strain>
    </source>
</reference>
<evidence type="ECO:0000313" key="3">
    <source>
        <dbReference type="Proteomes" id="UP000199643"/>
    </source>
</evidence>
<evidence type="ECO:0008006" key="4">
    <source>
        <dbReference type="Google" id="ProtNLM"/>
    </source>
</evidence>
<dbReference type="OrthoDB" id="711863at2"/>
<name>A0A1G7NV91_9SPHI</name>
<accession>A0A1G7NV91</accession>
<proteinExistence type="predicted"/>
<dbReference type="Proteomes" id="UP000199643">
    <property type="component" value="Unassembled WGS sequence"/>
</dbReference>
<dbReference type="RefSeq" id="WP_090496450.1">
    <property type="nucleotide sequence ID" value="NZ_FNCH01000001.1"/>
</dbReference>
<sequence>MGKYRSFLILALLFACWSCKKDAKPASEGISVEHVFVASITNNQIDISYNLSSFGYEATGVIYYKKGNPSSTQRVPAVRTKEGLKLSLQDLSANTEYAIKVYFKVNGTEIPDSKEYNIKTLSEEAARFAFHISSPSISYDDQGNFNLEIEGENLQNINLSQLEFTVMLNKTQLQYPVHISGTRYRIVIQGTFSVENVNYPVQATYQGKEVFWQSVPFVYNGDRYWMNLQLTSLRGYPPSVFQNELYYFYGEQVVKWNDPEQRMSVIEPIPPGNIDPYLALPTAFEFNGKLFFPPIARGYAPNPANISDYYNYPQGCAYEPATSKWAIFAFKEYHYPNTSRTILNSEYFTHKGELYLTFSIMNNGIVSPGSPSKIDDYLYHYNKTTERFDKLPGLGTPILNYHFISINNQLYLLGLKPVYDQGYKLSATFAIFKITDQFTLEPFYQAGTDVSPERFNVRYVCDYNQKILLAVAADDYKIFDLTEKKLYQVYVKNSFSSISISGLFNYNNKHHIFADQKVYEISINKGR</sequence>
<dbReference type="PROSITE" id="PS51257">
    <property type="entry name" value="PROKAR_LIPOPROTEIN"/>
    <property type="match status" value="1"/>
</dbReference>